<sequence>MQFSREKKQNSFGFEVVLFLMSMLCPPSSQMTVGFPTFSNAECEWRGIVGDRRSIETSQLFDRRDGVLVRIMPPPHALQSLQLRIAKASIEQQKNGGENLFFNSEKMRRKNQATRRMGESENGGPSITGNPL</sequence>
<evidence type="ECO:0000313" key="5">
    <source>
        <dbReference type="Proteomes" id="UP000639772"/>
    </source>
</evidence>
<reference evidence="4 5" key="1">
    <citation type="journal article" date="2020" name="Nat. Food">
        <title>A phased Vanilla planifolia genome enables genetic improvement of flavour and production.</title>
        <authorList>
            <person name="Hasing T."/>
            <person name="Tang H."/>
            <person name="Brym M."/>
            <person name="Khazi F."/>
            <person name="Huang T."/>
            <person name="Chambers A.H."/>
        </authorList>
    </citation>
    <scope>NUCLEOTIDE SEQUENCE [LARGE SCALE GENOMIC DNA]</scope>
    <source>
        <tissue evidence="2">Leaf</tissue>
    </source>
</reference>
<dbReference type="Proteomes" id="UP000636800">
    <property type="component" value="Unassembled WGS sequence"/>
</dbReference>
<dbReference type="Proteomes" id="UP000639772">
    <property type="component" value="Unassembled WGS sequence"/>
</dbReference>
<comment type="caution">
    <text evidence="2">The sequence shown here is derived from an EMBL/GenBank/DDBJ whole genome shotgun (WGS) entry which is preliminary data.</text>
</comment>
<evidence type="ECO:0000313" key="4">
    <source>
        <dbReference type="Proteomes" id="UP000636800"/>
    </source>
</evidence>
<dbReference type="EMBL" id="JADCNL010000004">
    <property type="protein sequence ID" value="KAG0485926.1"/>
    <property type="molecule type" value="Genomic_DNA"/>
</dbReference>
<feature type="region of interest" description="Disordered" evidence="1">
    <location>
        <begin position="96"/>
        <end position="132"/>
    </location>
</feature>
<dbReference type="EMBL" id="JADCNM010000004">
    <property type="protein sequence ID" value="KAG0487715.1"/>
    <property type="molecule type" value="Genomic_DNA"/>
</dbReference>
<organism evidence="2 4">
    <name type="scientific">Vanilla planifolia</name>
    <name type="common">Vanilla</name>
    <dbReference type="NCBI Taxonomy" id="51239"/>
    <lineage>
        <taxon>Eukaryota</taxon>
        <taxon>Viridiplantae</taxon>
        <taxon>Streptophyta</taxon>
        <taxon>Embryophyta</taxon>
        <taxon>Tracheophyta</taxon>
        <taxon>Spermatophyta</taxon>
        <taxon>Magnoliopsida</taxon>
        <taxon>Liliopsida</taxon>
        <taxon>Asparagales</taxon>
        <taxon>Orchidaceae</taxon>
        <taxon>Vanilloideae</taxon>
        <taxon>Vanilleae</taxon>
        <taxon>Vanilla</taxon>
    </lineage>
</organism>
<proteinExistence type="predicted"/>
<feature type="compositionally biased region" description="Polar residues" evidence="1">
    <location>
        <begin position="123"/>
        <end position="132"/>
    </location>
</feature>
<dbReference type="AlphaFoldDB" id="A0A835RB54"/>
<gene>
    <name evidence="3" type="ORF">HPP92_009810</name>
    <name evidence="2" type="ORF">HPP92_010005</name>
</gene>
<name>A0A835RB54_VANPL</name>
<accession>A0A835RB54</accession>
<evidence type="ECO:0000256" key="1">
    <source>
        <dbReference type="SAM" id="MobiDB-lite"/>
    </source>
</evidence>
<evidence type="ECO:0000313" key="3">
    <source>
        <dbReference type="EMBL" id="KAG0487715.1"/>
    </source>
</evidence>
<protein>
    <submittedName>
        <fullName evidence="2">Uncharacterized protein</fullName>
    </submittedName>
</protein>
<keyword evidence="4" id="KW-1185">Reference proteome</keyword>
<evidence type="ECO:0000313" key="2">
    <source>
        <dbReference type="EMBL" id="KAG0485926.1"/>
    </source>
</evidence>